<dbReference type="Proteomes" id="UP000054477">
    <property type="component" value="Unassembled WGS sequence"/>
</dbReference>
<feature type="region of interest" description="Disordered" evidence="1">
    <location>
        <begin position="535"/>
        <end position="622"/>
    </location>
</feature>
<evidence type="ECO:0000256" key="1">
    <source>
        <dbReference type="SAM" id="MobiDB-lite"/>
    </source>
</evidence>
<reference evidence="3" key="2">
    <citation type="submission" date="2015-01" db="EMBL/GenBank/DDBJ databases">
        <title>Evolutionary Origins and Diversification of the Mycorrhizal Mutualists.</title>
        <authorList>
            <consortium name="DOE Joint Genome Institute"/>
            <consortium name="Mycorrhizal Genomics Consortium"/>
            <person name="Kohler A."/>
            <person name="Kuo A."/>
            <person name="Nagy L.G."/>
            <person name="Floudas D."/>
            <person name="Copeland A."/>
            <person name="Barry K.W."/>
            <person name="Cichocki N."/>
            <person name="Veneault-Fourrey C."/>
            <person name="LaButti K."/>
            <person name="Lindquist E.A."/>
            <person name="Lipzen A."/>
            <person name="Lundell T."/>
            <person name="Morin E."/>
            <person name="Murat C."/>
            <person name="Riley R."/>
            <person name="Ohm R."/>
            <person name="Sun H."/>
            <person name="Tunlid A."/>
            <person name="Henrissat B."/>
            <person name="Grigoriev I.V."/>
            <person name="Hibbett D.S."/>
            <person name="Martin F."/>
        </authorList>
    </citation>
    <scope>NUCLEOTIDE SEQUENCE [LARGE SCALE GENOMIC DNA]</scope>
    <source>
        <strain evidence="3">LaAM-08-1</strain>
    </source>
</reference>
<dbReference type="AlphaFoldDB" id="A0A0C9XNX3"/>
<sequence>MPPLPSRDVLEAMKRVDLQRLCKDYGVKANLKSEALIDLLLDTQSTRQPTRRSVSTRHSSRAGPSRVSSVIIHNTDDEQDDDPELKENDTLPPEVIEPPPPPPPRTRKAKDLQTRLGVGRPVAAGGSGPRAVTKSSNVSRSGRGRSIKAMKQVEATIEEEPETANEIAETSNDASRSNSKDIPDTVNAAQPTAAQAGLGTSDDILSVSEVDKRVAEALRPLHEQLRALKSQVEEIQHLKTELAHLKPQVADLKNLQAKVDALTSETRELRTQPAAIDVDEMMADSEPVTPPLPSTPQPKTPKMYGPGGFGMPSAFKTPSSTANVPKTSSAGVHDSDSNHTEAHPGVAASMLGKRHRDSVGSNITGIVEEGHEDEYSEEELAKRVVRPTKKRPKISNAGDQTNEVMISRGTPSDHEKESQRSSAPHVPSFTVFREPEGPAESYAGSPPPTNHLPDYFDSTDSGNRAGRLGHGAASTSSAAASENQQPFNFSFLPISSTPANAMYASIFPFPEAPQSPSPAGSNLGFLDNDHDERTDAFKTYGLPSPRKRLPSFASGSQPALRESFVDPAALTQRSSGKQREVSTNEGEDESTNAEGKSDAAPSTDVPSTKRTMYGTELEGDTRFGDFGMDGVASIGNLGAGFWAGGRF</sequence>
<feature type="compositionally biased region" description="Pro residues" evidence="1">
    <location>
        <begin position="95"/>
        <end position="104"/>
    </location>
</feature>
<feature type="compositionally biased region" description="Basic residues" evidence="1">
    <location>
        <begin position="383"/>
        <end position="393"/>
    </location>
</feature>
<dbReference type="EMBL" id="KN838550">
    <property type="protein sequence ID" value="KIK06861.1"/>
    <property type="molecule type" value="Genomic_DNA"/>
</dbReference>
<keyword evidence="3" id="KW-1185">Reference proteome</keyword>
<feature type="region of interest" description="Disordered" evidence="1">
    <location>
        <begin position="41"/>
        <end position="186"/>
    </location>
</feature>
<evidence type="ECO:0000313" key="2">
    <source>
        <dbReference type="EMBL" id="KIK06861.1"/>
    </source>
</evidence>
<feature type="region of interest" description="Disordered" evidence="1">
    <location>
        <begin position="266"/>
        <end position="482"/>
    </location>
</feature>
<name>A0A0C9XNX3_9AGAR</name>
<accession>A0A0C9XNX3</accession>
<feature type="compositionally biased region" description="Basic and acidic residues" evidence="1">
    <location>
        <begin position="333"/>
        <end position="342"/>
    </location>
</feature>
<reference evidence="2 3" key="1">
    <citation type="submission" date="2014-04" db="EMBL/GenBank/DDBJ databases">
        <authorList>
            <consortium name="DOE Joint Genome Institute"/>
            <person name="Kuo A."/>
            <person name="Kohler A."/>
            <person name="Nagy L.G."/>
            <person name="Floudas D."/>
            <person name="Copeland A."/>
            <person name="Barry K.W."/>
            <person name="Cichocki N."/>
            <person name="Veneault-Fourrey C."/>
            <person name="LaButti K."/>
            <person name="Lindquist E.A."/>
            <person name="Lipzen A."/>
            <person name="Lundell T."/>
            <person name="Morin E."/>
            <person name="Murat C."/>
            <person name="Sun H."/>
            <person name="Tunlid A."/>
            <person name="Henrissat B."/>
            <person name="Grigoriev I.V."/>
            <person name="Hibbett D.S."/>
            <person name="Martin F."/>
            <person name="Nordberg H.P."/>
            <person name="Cantor M.N."/>
            <person name="Hua S.X."/>
        </authorList>
    </citation>
    <scope>NUCLEOTIDE SEQUENCE [LARGE SCALE GENOMIC DNA]</scope>
    <source>
        <strain evidence="2 3">LaAM-08-1</strain>
    </source>
</reference>
<feature type="compositionally biased region" description="Low complexity" evidence="1">
    <location>
        <begin position="472"/>
        <end position="481"/>
    </location>
</feature>
<evidence type="ECO:0000313" key="3">
    <source>
        <dbReference type="Proteomes" id="UP000054477"/>
    </source>
</evidence>
<feature type="compositionally biased region" description="Polar residues" evidence="1">
    <location>
        <begin position="316"/>
        <end position="330"/>
    </location>
</feature>
<dbReference type="OrthoDB" id="3258416at2759"/>
<gene>
    <name evidence="2" type="ORF">K443DRAFT_673763</name>
</gene>
<organism evidence="2 3">
    <name type="scientific">Laccaria amethystina LaAM-08-1</name>
    <dbReference type="NCBI Taxonomy" id="1095629"/>
    <lineage>
        <taxon>Eukaryota</taxon>
        <taxon>Fungi</taxon>
        <taxon>Dikarya</taxon>
        <taxon>Basidiomycota</taxon>
        <taxon>Agaricomycotina</taxon>
        <taxon>Agaricomycetes</taxon>
        <taxon>Agaricomycetidae</taxon>
        <taxon>Agaricales</taxon>
        <taxon>Agaricineae</taxon>
        <taxon>Hydnangiaceae</taxon>
        <taxon>Laccaria</taxon>
    </lineage>
</organism>
<proteinExistence type="predicted"/>
<feature type="compositionally biased region" description="Pro residues" evidence="1">
    <location>
        <begin position="288"/>
        <end position="299"/>
    </location>
</feature>
<protein>
    <submittedName>
        <fullName evidence="2">Uncharacterized protein</fullName>
    </submittedName>
</protein>
<dbReference type="HOGENOM" id="CLU_029047_0_0_1"/>
<dbReference type="STRING" id="1095629.A0A0C9XNX3"/>